<reference evidence="3" key="1">
    <citation type="journal article" date="2017" name="Nat. Ecol. Evol.">
        <title>Genome expansion and lineage-specific genetic innovations in the forest pathogenic fungi Armillaria.</title>
        <authorList>
            <person name="Sipos G."/>
            <person name="Prasanna A.N."/>
            <person name="Walter M.C."/>
            <person name="O'Connor E."/>
            <person name="Balint B."/>
            <person name="Krizsan K."/>
            <person name="Kiss B."/>
            <person name="Hess J."/>
            <person name="Varga T."/>
            <person name="Slot J."/>
            <person name="Riley R."/>
            <person name="Boka B."/>
            <person name="Rigling D."/>
            <person name="Barry K."/>
            <person name="Lee J."/>
            <person name="Mihaltcheva S."/>
            <person name="LaButti K."/>
            <person name="Lipzen A."/>
            <person name="Waldron R."/>
            <person name="Moloney N.M."/>
            <person name="Sperisen C."/>
            <person name="Kredics L."/>
            <person name="Vagvoelgyi C."/>
            <person name="Patrignani A."/>
            <person name="Fitzpatrick D."/>
            <person name="Nagy I."/>
            <person name="Doyle S."/>
            <person name="Anderson J.B."/>
            <person name="Grigoriev I.V."/>
            <person name="Gueldener U."/>
            <person name="Muensterkoetter M."/>
            <person name="Nagy L.G."/>
        </authorList>
    </citation>
    <scope>NUCLEOTIDE SEQUENCE [LARGE SCALE GENOMIC DNA]</scope>
    <source>
        <strain evidence="3">Ar21-2</strain>
    </source>
</reference>
<gene>
    <name evidence="2" type="ORF">ARMGADRAFT_1012495</name>
</gene>
<proteinExistence type="predicted"/>
<keyword evidence="1" id="KW-0732">Signal</keyword>
<accession>A0A2H3DQD7</accession>
<dbReference type="EMBL" id="KZ293656">
    <property type="protein sequence ID" value="PBK93682.1"/>
    <property type="molecule type" value="Genomic_DNA"/>
</dbReference>
<keyword evidence="3" id="KW-1185">Reference proteome</keyword>
<evidence type="ECO:0000313" key="3">
    <source>
        <dbReference type="Proteomes" id="UP000217790"/>
    </source>
</evidence>
<sequence>MKVTPILLAFCAIAVSAFPVPVDSNARRMVEGLPLMKPRSLYLNYGLVKRPASSPGYPP</sequence>
<dbReference type="Proteomes" id="UP000217790">
    <property type="component" value="Unassembled WGS sequence"/>
</dbReference>
<organism evidence="2 3">
    <name type="scientific">Armillaria gallica</name>
    <name type="common">Bulbous honey fungus</name>
    <name type="synonym">Armillaria bulbosa</name>
    <dbReference type="NCBI Taxonomy" id="47427"/>
    <lineage>
        <taxon>Eukaryota</taxon>
        <taxon>Fungi</taxon>
        <taxon>Dikarya</taxon>
        <taxon>Basidiomycota</taxon>
        <taxon>Agaricomycotina</taxon>
        <taxon>Agaricomycetes</taxon>
        <taxon>Agaricomycetidae</taxon>
        <taxon>Agaricales</taxon>
        <taxon>Marasmiineae</taxon>
        <taxon>Physalacriaceae</taxon>
        <taxon>Armillaria</taxon>
    </lineage>
</organism>
<feature type="signal peptide" evidence="1">
    <location>
        <begin position="1"/>
        <end position="17"/>
    </location>
</feature>
<evidence type="ECO:0000313" key="2">
    <source>
        <dbReference type="EMBL" id="PBK93682.1"/>
    </source>
</evidence>
<protein>
    <submittedName>
        <fullName evidence="2">Uncharacterized protein</fullName>
    </submittedName>
</protein>
<dbReference type="OrthoDB" id="4225815at2759"/>
<dbReference type="InParanoid" id="A0A2H3DQD7"/>
<feature type="chain" id="PRO_5013937620" evidence="1">
    <location>
        <begin position="18"/>
        <end position="59"/>
    </location>
</feature>
<dbReference type="AlphaFoldDB" id="A0A2H3DQD7"/>
<evidence type="ECO:0000256" key="1">
    <source>
        <dbReference type="SAM" id="SignalP"/>
    </source>
</evidence>
<name>A0A2H3DQD7_ARMGA</name>